<dbReference type="InterPro" id="IPR006448">
    <property type="entry name" value="Phage_term_ssu_P27"/>
</dbReference>
<name>A0A395WB84_9FIRM</name>
<evidence type="ECO:0000313" key="2">
    <source>
        <dbReference type="Proteomes" id="UP000265489"/>
    </source>
</evidence>
<dbReference type="EMBL" id="QRYQ01000001">
    <property type="protein sequence ID" value="RGU94039.1"/>
    <property type="molecule type" value="Genomic_DNA"/>
</dbReference>
<reference evidence="1 2" key="1">
    <citation type="submission" date="2018-08" db="EMBL/GenBank/DDBJ databases">
        <title>A genome reference for cultivated species of the human gut microbiota.</title>
        <authorList>
            <person name="Zou Y."/>
            <person name="Xue W."/>
            <person name="Luo G."/>
        </authorList>
    </citation>
    <scope>NUCLEOTIDE SEQUENCE [LARGE SCALE GENOMIC DNA]</scope>
    <source>
        <strain evidence="1 2">AF15-20</strain>
    </source>
</reference>
<gene>
    <name evidence="1" type="ORF">DWW32_00560</name>
</gene>
<organism evidence="1 2">
    <name type="scientific">Holdemanella biformis</name>
    <dbReference type="NCBI Taxonomy" id="1735"/>
    <lineage>
        <taxon>Bacteria</taxon>
        <taxon>Bacillati</taxon>
        <taxon>Bacillota</taxon>
        <taxon>Erysipelotrichia</taxon>
        <taxon>Erysipelotrichales</taxon>
        <taxon>Erysipelotrichaceae</taxon>
        <taxon>Holdemanella</taxon>
    </lineage>
</organism>
<accession>A0A395WB84</accession>
<evidence type="ECO:0000313" key="1">
    <source>
        <dbReference type="EMBL" id="RGU94039.1"/>
    </source>
</evidence>
<dbReference type="RefSeq" id="WP_118324255.1">
    <property type="nucleotide sequence ID" value="NZ_QRYQ01000001.1"/>
</dbReference>
<dbReference type="Pfam" id="PF05119">
    <property type="entry name" value="Terminase_4"/>
    <property type="match status" value="1"/>
</dbReference>
<dbReference type="Proteomes" id="UP000265489">
    <property type="component" value="Unassembled WGS sequence"/>
</dbReference>
<dbReference type="AlphaFoldDB" id="A0A395WB84"/>
<comment type="caution">
    <text evidence="1">The sequence shown here is derived from an EMBL/GenBank/DDBJ whole genome shotgun (WGS) entry which is preliminary data.</text>
</comment>
<sequence length="124" mass="14018">MQKGAWKKRINSQLENLGTYSPEYSVAIDSLADALAQYDSTMKQWRDSSKANGFKTLQMVVEYTNKAGATNLSRSPYYIITVQLRDQIMKYCKELGLSPTSLSKTTEVSGKKGDELDELMSRFK</sequence>
<evidence type="ECO:0008006" key="3">
    <source>
        <dbReference type="Google" id="ProtNLM"/>
    </source>
</evidence>
<proteinExistence type="predicted"/>
<protein>
    <recommendedName>
        <fullName evidence="3">Phage terminase small subunit P27 family</fullName>
    </recommendedName>
</protein>